<feature type="transmembrane region" description="Helical" evidence="1">
    <location>
        <begin position="336"/>
        <end position="357"/>
    </location>
</feature>
<feature type="transmembrane region" description="Helical" evidence="1">
    <location>
        <begin position="306"/>
        <end position="324"/>
    </location>
</feature>
<dbReference type="HOGENOM" id="CLU_772997_0_0_6"/>
<reference evidence="3 5" key="4">
    <citation type="submission" date="2020-09" db="EMBL/GenBank/DDBJ databases">
        <authorList>
            <person name="Chen F.-J."/>
            <person name="Lee Y.-T."/>
        </authorList>
    </citation>
    <scope>NUCLEOTIDE SEQUENCE [LARGE SCALE GENOMIC DNA]</scope>
    <source>
        <strain evidence="3 5">AS39</strain>
    </source>
</reference>
<feature type="transmembrane region" description="Helical" evidence="1">
    <location>
        <begin position="151"/>
        <end position="169"/>
    </location>
</feature>
<reference evidence="4" key="1">
    <citation type="submission" date="2013-02" db="EMBL/GenBank/DDBJ databases">
        <title>The Genome Sequence of Acinetobacter sp. NIPH 973.</title>
        <authorList>
            <consortium name="The Broad Institute Genome Sequencing Platform"/>
            <consortium name="The Broad Institute Genome Sequencing Center for Infectious Disease"/>
            <person name="Cerqueira G."/>
            <person name="Feldgarden M."/>
            <person name="Courvalin P."/>
            <person name="Perichon B."/>
            <person name="Grillot-Courvalin C."/>
            <person name="Clermont D."/>
            <person name="Rocha E."/>
            <person name="Yoon E.-J."/>
            <person name="Nemec A."/>
            <person name="Walker B."/>
            <person name="Young S.K."/>
            <person name="Zeng Q."/>
            <person name="Gargeya S."/>
            <person name="Fitzgerald M."/>
            <person name="Haas B."/>
            <person name="Abouelleil A."/>
            <person name="Alvarado L."/>
            <person name="Arachchi H.M."/>
            <person name="Berlin A.M."/>
            <person name="Chapman S.B."/>
            <person name="Dewar J."/>
            <person name="Goldberg J."/>
            <person name="Griggs A."/>
            <person name="Gujja S."/>
            <person name="Hansen M."/>
            <person name="Howarth C."/>
            <person name="Imamovic A."/>
            <person name="Larimer J."/>
            <person name="McCowan C."/>
            <person name="Murphy C."/>
            <person name="Neiman D."/>
            <person name="Pearson M."/>
            <person name="Priest M."/>
            <person name="Roberts A."/>
            <person name="Saif S."/>
            <person name="Shea T."/>
            <person name="Sisk P."/>
            <person name="Sykes S."/>
            <person name="Wortman J."/>
            <person name="Nusbaum C."/>
            <person name="Birren B."/>
        </authorList>
    </citation>
    <scope>NUCLEOTIDE SEQUENCE [LARGE SCALE GENOMIC DNA]</scope>
    <source>
        <strain evidence="4">NIPH 973</strain>
    </source>
</reference>
<dbReference type="RefSeq" id="WP_004706062.1">
    <property type="nucleotide sequence ID" value="NZ_CP061550.1"/>
</dbReference>
<name>N8SA56_9GAMM</name>
<gene>
    <name evidence="2" type="ORF">F985_00911</name>
    <name evidence="3" type="ORF">IC776_00325</name>
</gene>
<dbReference type="Proteomes" id="UP000516666">
    <property type="component" value="Chromosome"/>
</dbReference>
<evidence type="ECO:0000313" key="4">
    <source>
        <dbReference type="Proteomes" id="UP000013065"/>
    </source>
</evidence>
<feature type="transmembrane region" description="Helical" evidence="1">
    <location>
        <begin position="210"/>
        <end position="234"/>
    </location>
</feature>
<feature type="transmembrane region" description="Helical" evidence="1">
    <location>
        <begin position="101"/>
        <end position="117"/>
    </location>
</feature>
<sequence length="358" mass="41952">MYILGICFFIYSLTLLVVFNEKLSKDYLKLPYMLSGLFLSFFIAQNVENLSRDYINYVIWFRGIQSYSLSEIIFTGGVDSGKDIGFQFLVGIIQKFLSPEYYVIYFVFSWFIFYFKYKVSTFLNFNLSIVLAVWLLFCQTFILFEITQIRAGLAIALASYAIVRGIFFYKNNLWTALIFLLAISVHISVLFLVILYYLYTLRKFSISKFLVIALIFSSFILKFLFSNTIISTFITYFSNNLRFEDYLDSNENLSLISVFLISKILMIFFLTFFWENLNDFKKFVVLLSSIGCALQITLSFNATFGLRFSELFILFSMLTFVFPLEIKSINNLTKSFYLFIILSFSFIFFYSTTKIVIG</sequence>
<evidence type="ECO:0000256" key="1">
    <source>
        <dbReference type="SAM" id="Phobius"/>
    </source>
</evidence>
<evidence type="ECO:0000313" key="2">
    <source>
        <dbReference type="EMBL" id="ENU44488.1"/>
    </source>
</evidence>
<keyword evidence="1" id="KW-1133">Transmembrane helix</keyword>
<feature type="transmembrane region" description="Helical" evidence="1">
    <location>
        <begin position="175"/>
        <end position="198"/>
    </location>
</feature>
<reference evidence="5" key="3">
    <citation type="submission" date="2020-09" db="EMBL/GenBank/DDBJ databases">
        <title>Clinical and molecular characterization of Acinetobacter seifertii in Taiwan.</title>
        <authorList>
            <person name="Li L.-H."/>
            <person name="Yang Y.-S."/>
            <person name="Sun J.-R."/>
            <person name="Huang T.-W."/>
            <person name="Huang W.-C."/>
            <person name="Wang Y.-C."/>
            <person name="Kuo T.-H."/>
            <person name="Kuo S.-C."/>
            <person name="Chen T.-L."/>
        </authorList>
    </citation>
    <scope>NUCLEOTIDE SEQUENCE [LARGE SCALE GENOMIC DNA]</scope>
    <source>
        <strain evidence="5">AS39</strain>
    </source>
</reference>
<accession>N8SA56</accession>
<feature type="transmembrane region" description="Helical" evidence="1">
    <location>
        <begin position="254"/>
        <end position="274"/>
    </location>
</feature>
<dbReference type="Pfam" id="PF14897">
    <property type="entry name" value="EpsG"/>
    <property type="match status" value="1"/>
</dbReference>
<dbReference type="InterPro" id="IPR049458">
    <property type="entry name" value="EpsG-like"/>
</dbReference>
<protein>
    <submittedName>
        <fullName evidence="3">EpsG family protein</fullName>
    </submittedName>
</protein>
<evidence type="ECO:0000313" key="5">
    <source>
        <dbReference type="Proteomes" id="UP000516666"/>
    </source>
</evidence>
<feature type="transmembrane region" description="Helical" evidence="1">
    <location>
        <begin position="123"/>
        <end position="144"/>
    </location>
</feature>
<dbReference type="EMBL" id="CP061646">
    <property type="protein sequence ID" value="QNX72403.1"/>
    <property type="molecule type" value="Genomic_DNA"/>
</dbReference>
<reference evidence="2 4" key="2">
    <citation type="journal article" date="2015" name="Int. J. Syst. Evol. Microbiol.">
        <title>Acinetobacter seifertii sp. nov., a member of the Acinetobacter calcoaceticus-Acinetobacter baumannii complex isolated from human clinical specimens.</title>
        <authorList>
            <person name="Nemec A."/>
            <person name="Krizova L."/>
            <person name="Maixnerova M."/>
            <person name="Sedo O."/>
            <person name="Brisse S."/>
            <person name="Higgins P.G."/>
        </authorList>
    </citation>
    <scope>NUCLEOTIDE SEQUENCE [LARGE SCALE GENOMIC DNA]</scope>
    <source>
        <strain evidence="2 4">NIPH 973</strain>
    </source>
</reference>
<dbReference type="EMBL" id="APOO01000007">
    <property type="protein sequence ID" value="ENU44488.1"/>
    <property type="molecule type" value="Genomic_DNA"/>
</dbReference>
<dbReference type="OrthoDB" id="7022657at2"/>
<organism evidence="2 4">
    <name type="scientific">Acinetobacter seifertii</name>
    <dbReference type="NCBI Taxonomy" id="1530123"/>
    <lineage>
        <taxon>Bacteria</taxon>
        <taxon>Pseudomonadati</taxon>
        <taxon>Pseudomonadota</taxon>
        <taxon>Gammaproteobacteria</taxon>
        <taxon>Moraxellales</taxon>
        <taxon>Moraxellaceae</taxon>
        <taxon>Acinetobacter</taxon>
        <taxon>Acinetobacter calcoaceticus/baumannii complex</taxon>
    </lineage>
</organism>
<reference evidence="3" key="5">
    <citation type="submission" date="2021-03" db="EMBL/GenBank/DDBJ databases">
        <title>Clinical and molecular characterization of Acinetobacter seifertii in Taiwan.</title>
        <authorList>
            <person name="Li L.-H."/>
            <person name="Yang Y.-S."/>
            <person name="Sun J.-R."/>
            <person name="Huang T.-W."/>
            <person name="Huang W.-C."/>
            <person name="Wang Y.-C."/>
            <person name="Kuo T.-H."/>
            <person name="Kuo S.-C."/>
            <person name="Chen T.-L."/>
        </authorList>
    </citation>
    <scope>NUCLEOTIDE SEQUENCE</scope>
    <source>
        <strain evidence="3">AS39</strain>
    </source>
</reference>
<keyword evidence="1" id="KW-0472">Membrane</keyword>
<dbReference type="AlphaFoldDB" id="N8SA56"/>
<proteinExistence type="predicted"/>
<dbReference type="Proteomes" id="UP000013065">
    <property type="component" value="Unassembled WGS sequence"/>
</dbReference>
<dbReference type="PATRIC" id="fig|520709.3.peg.888"/>
<keyword evidence="1" id="KW-0812">Transmembrane</keyword>
<evidence type="ECO:0000313" key="3">
    <source>
        <dbReference type="EMBL" id="QNX72403.1"/>
    </source>
</evidence>